<evidence type="ECO:0000256" key="5">
    <source>
        <dbReference type="ARBA" id="ARBA00022723"/>
    </source>
</evidence>
<dbReference type="Pfam" id="PF00498">
    <property type="entry name" value="FHA"/>
    <property type="match status" value="1"/>
</dbReference>
<evidence type="ECO:0000313" key="21">
    <source>
        <dbReference type="Proteomes" id="UP000694580"/>
    </source>
</evidence>
<evidence type="ECO:0000256" key="7">
    <source>
        <dbReference type="ARBA" id="ARBA00022771"/>
    </source>
</evidence>
<evidence type="ECO:0000256" key="10">
    <source>
        <dbReference type="ARBA" id="ARBA00023015"/>
    </source>
</evidence>
<keyword evidence="9" id="KW-0832">Ubl conjugation</keyword>
<comment type="subunit">
    <text evidence="13">Component of SIN3 complexes. Interacts with SIN3A in a complex composed of HDAC1, SAP30 and SIN3A. Component of the SIN3B complex, which includes SIN3B, HDAC2 or HDAC1, PHF12 and MORF4L1; interacts directly with all subunits. Interacts with TLE5.</text>
</comment>
<feature type="compositionally biased region" description="Basic and acidic residues" evidence="17">
    <location>
        <begin position="28"/>
        <end position="43"/>
    </location>
</feature>
<dbReference type="Pfam" id="PF16737">
    <property type="entry name" value="PHF12_MRG_bd"/>
    <property type="match status" value="1"/>
</dbReference>
<dbReference type="Gene3D" id="6.10.20.60">
    <property type="entry name" value="PHD finger protein 12"/>
    <property type="match status" value="1"/>
</dbReference>
<dbReference type="AlphaFoldDB" id="A0AAY4BTF1"/>
<keyword evidence="12" id="KW-0539">Nucleus</keyword>
<dbReference type="Ensembl" id="ENSDCDT00010029358.1">
    <property type="protein sequence ID" value="ENSDCDP00010023797.1"/>
    <property type="gene ID" value="ENSDCDG00010015010.1"/>
</dbReference>
<feature type="region of interest" description="Disordered" evidence="17">
    <location>
        <begin position="436"/>
        <end position="468"/>
    </location>
</feature>
<evidence type="ECO:0000256" key="8">
    <source>
        <dbReference type="ARBA" id="ARBA00022833"/>
    </source>
</evidence>
<dbReference type="InterPro" id="IPR019787">
    <property type="entry name" value="Znf_PHD-finger"/>
</dbReference>
<sequence>METPTIVYDLDTSGGLMEQIQTLLAPPKSEDGEKRSRKLDRSARRTGRATNHDTCDSCREGGDLLCCDHCPAAFHLQCCNPPLSREMLPPGDWMCHRCMVRRKVSVELGTLRLDPTATVSTPGLRVAVAQVRLLERRPSSRPATPTSNASSTDTPTPSEQNDIEEDLLDVEDEAQASEPESSSTQTTLKRPFDLLIAAAMQRNPTQFQLPNELTCTTALPGTSKKRRKEETTGKNMKRPQHELDHHGLVPLPVKVCYTCSRSCRLAPLIQCDYCPLLFHMDCLDPPLTAMPTGRWMCPNHIEHIVLNQRSLTLSNRCQLFDQFQDHISQHAIKVNFLQRIHRRYPPNRQTAHSYTKKRLKVPDAIKSHYQSPPILMAPAGIRNGELICTGIAETCQHLPASQHLASEADQQEWLRGVISLQCSILKHLSAKQTSISRWNSEQKPCLTTEEGRGPPSPSPKTDSPNVARPCSTITAAAHSGHQGVVAPHKDGVGCGVCTERPCGNCGTTNGPVQSQGQANGNQKDPQHASSDPATTDLSPTLPTVELPNHTTDRVLSALDDRFIRLLAWQRIQQLCDPKALPPQPSITQNKDVQARAVFYPLTGKAGAAVNMCYRSLYIGTGADMDVCLTKYGHCNYVSGKHACIFYDENTKQYELLNYSEHGTTVDNVLYSCDFSEKSTPSPAGSLVSKVQNIIRRSKKRKCEEEKLEPVPVVDGGLMSGQVQEAHIRPCSCKASGSSLIGGSGAGWEGTALLHHGSCIKVGCLQFIFSITEFASKFLKEEELLTLSSNPSPGQQGASLSLRSAPQLHQVPVLHPKPIP</sequence>
<evidence type="ECO:0000256" key="15">
    <source>
        <dbReference type="ARBA" id="ARBA00076589"/>
    </source>
</evidence>
<reference evidence="20" key="3">
    <citation type="submission" date="2025-09" db="UniProtKB">
        <authorList>
            <consortium name="Ensembl"/>
        </authorList>
    </citation>
    <scope>IDENTIFICATION</scope>
</reference>
<accession>A0AAY4BTF1</accession>
<evidence type="ECO:0000256" key="13">
    <source>
        <dbReference type="ARBA" id="ARBA00065785"/>
    </source>
</evidence>
<keyword evidence="3" id="KW-1017">Isopeptide bond</keyword>
<feature type="domain" description="FHA" evidence="18">
    <location>
        <begin position="616"/>
        <end position="670"/>
    </location>
</feature>
<dbReference type="InterPro" id="IPR000253">
    <property type="entry name" value="FHA_dom"/>
</dbReference>
<keyword evidence="2" id="KW-0678">Repressor</keyword>
<reference evidence="20" key="2">
    <citation type="submission" date="2025-08" db="UniProtKB">
        <authorList>
            <consortium name="Ensembl"/>
        </authorList>
    </citation>
    <scope>IDENTIFICATION</scope>
</reference>
<dbReference type="PROSITE" id="PS50006">
    <property type="entry name" value="FHA_DOMAIN"/>
    <property type="match status" value="1"/>
</dbReference>
<evidence type="ECO:0000256" key="9">
    <source>
        <dbReference type="ARBA" id="ARBA00022843"/>
    </source>
</evidence>
<evidence type="ECO:0000256" key="11">
    <source>
        <dbReference type="ARBA" id="ARBA00023163"/>
    </source>
</evidence>
<dbReference type="InterPro" id="IPR042163">
    <property type="entry name" value="PHF12"/>
</dbReference>
<dbReference type="SUPFAM" id="SSF57903">
    <property type="entry name" value="FYVE/PHD zinc finger"/>
    <property type="match status" value="2"/>
</dbReference>
<dbReference type="CDD" id="cd22703">
    <property type="entry name" value="FHA_PHF12"/>
    <property type="match status" value="1"/>
</dbReference>
<dbReference type="InterPro" id="IPR019786">
    <property type="entry name" value="Zinc_finger_PHD-type_CS"/>
</dbReference>
<dbReference type="FunFam" id="3.30.40.10:FF:000154">
    <property type="entry name" value="PHD finger protein 12"/>
    <property type="match status" value="1"/>
</dbReference>
<dbReference type="FunFam" id="3.30.40.10:FF:000164">
    <property type="entry name" value="PHD finger protein 12"/>
    <property type="match status" value="1"/>
</dbReference>
<dbReference type="InterPro" id="IPR038098">
    <property type="entry name" value="PHF12_MRG-bd_sf"/>
</dbReference>
<dbReference type="PROSITE" id="PS50016">
    <property type="entry name" value="ZF_PHD_2"/>
    <property type="match status" value="2"/>
</dbReference>
<dbReference type="PANTHER" id="PTHR46309">
    <property type="entry name" value="PHD FINGER PROTEIN 12"/>
    <property type="match status" value="1"/>
</dbReference>
<dbReference type="Gene3D" id="2.60.200.20">
    <property type="match status" value="1"/>
</dbReference>
<proteinExistence type="predicted"/>
<dbReference type="CDD" id="cd15534">
    <property type="entry name" value="PHD2_PHF12_Rco1"/>
    <property type="match status" value="1"/>
</dbReference>
<evidence type="ECO:0000256" key="2">
    <source>
        <dbReference type="ARBA" id="ARBA00022491"/>
    </source>
</evidence>
<dbReference type="Pfam" id="PF00628">
    <property type="entry name" value="PHD"/>
    <property type="match status" value="2"/>
</dbReference>
<dbReference type="CDD" id="cd15533">
    <property type="entry name" value="PHD1_PHF12"/>
    <property type="match status" value="1"/>
</dbReference>
<keyword evidence="6" id="KW-0677">Repeat</keyword>
<keyword evidence="8" id="KW-0862">Zinc</keyword>
<evidence type="ECO:0000256" key="4">
    <source>
        <dbReference type="ARBA" id="ARBA00022553"/>
    </source>
</evidence>
<gene>
    <name evidence="20" type="primary">LOC114792314</name>
</gene>
<dbReference type="InterPro" id="IPR031966">
    <property type="entry name" value="PHF12_MRG-bd"/>
</dbReference>
<evidence type="ECO:0000259" key="19">
    <source>
        <dbReference type="PROSITE" id="PS50016"/>
    </source>
</evidence>
<feature type="domain" description="PHD-type" evidence="19">
    <location>
        <begin position="52"/>
        <end position="101"/>
    </location>
</feature>
<feature type="compositionally biased region" description="Polar residues" evidence="17">
    <location>
        <begin position="513"/>
        <end position="541"/>
    </location>
</feature>
<dbReference type="InterPro" id="IPR013083">
    <property type="entry name" value="Znf_RING/FYVE/PHD"/>
</dbReference>
<dbReference type="SMART" id="SM00249">
    <property type="entry name" value="PHD"/>
    <property type="match status" value="2"/>
</dbReference>
<dbReference type="GO" id="GO:0070822">
    <property type="term" value="C:Sin3-type complex"/>
    <property type="evidence" value="ECO:0007669"/>
    <property type="project" value="TreeGrafter"/>
</dbReference>
<dbReference type="InterPro" id="IPR011011">
    <property type="entry name" value="Znf_FYVE_PHD"/>
</dbReference>
<feature type="region of interest" description="Disordered" evidence="17">
    <location>
        <begin position="26"/>
        <end position="52"/>
    </location>
</feature>
<evidence type="ECO:0000256" key="6">
    <source>
        <dbReference type="ARBA" id="ARBA00022737"/>
    </source>
</evidence>
<dbReference type="PROSITE" id="PS01359">
    <property type="entry name" value="ZF_PHD_1"/>
    <property type="match status" value="1"/>
</dbReference>
<protein>
    <recommendedName>
        <fullName evidence="14">PHD finger protein 12</fullName>
    </recommendedName>
    <alternativeName>
        <fullName evidence="15">PHD factor 1</fullName>
    </alternativeName>
</protein>
<dbReference type="GO" id="GO:0008270">
    <property type="term" value="F:zinc ion binding"/>
    <property type="evidence" value="ECO:0007669"/>
    <property type="project" value="UniProtKB-KW"/>
</dbReference>
<dbReference type="GO" id="GO:0003714">
    <property type="term" value="F:transcription corepressor activity"/>
    <property type="evidence" value="ECO:0007669"/>
    <property type="project" value="InterPro"/>
</dbReference>
<feature type="domain" description="PHD-type" evidence="19">
    <location>
        <begin position="253"/>
        <end position="303"/>
    </location>
</feature>
<evidence type="ECO:0000256" key="12">
    <source>
        <dbReference type="ARBA" id="ARBA00023242"/>
    </source>
</evidence>
<evidence type="ECO:0000256" key="14">
    <source>
        <dbReference type="ARBA" id="ARBA00068755"/>
    </source>
</evidence>
<name>A0AAY4BTF1_9TELE</name>
<keyword evidence="7 16" id="KW-0863">Zinc-finger</keyword>
<feature type="compositionally biased region" description="Polar residues" evidence="17">
    <location>
        <begin position="141"/>
        <end position="160"/>
    </location>
</feature>
<feature type="region of interest" description="Disordered" evidence="17">
    <location>
        <begin position="216"/>
        <end position="239"/>
    </location>
</feature>
<keyword evidence="11" id="KW-0804">Transcription</keyword>
<evidence type="ECO:0000313" key="20">
    <source>
        <dbReference type="Ensembl" id="ENSDCDP00010023797.1"/>
    </source>
</evidence>
<dbReference type="PANTHER" id="PTHR46309:SF1">
    <property type="entry name" value="PHD FINGER PROTEIN 12"/>
    <property type="match status" value="1"/>
</dbReference>
<dbReference type="GeneTree" id="ENSGT00940000155713"/>
<keyword evidence="10" id="KW-0805">Transcription regulation</keyword>
<dbReference type="SUPFAM" id="SSF49879">
    <property type="entry name" value="SMAD/FHA domain"/>
    <property type="match status" value="1"/>
</dbReference>
<reference evidence="20 21" key="1">
    <citation type="submission" date="2020-06" db="EMBL/GenBank/DDBJ databases">
        <authorList>
            <consortium name="Wellcome Sanger Institute Data Sharing"/>
        </authorList>
    </citation>
    <scope>NUCLEOTIDE SEQUENCE [LARGE SCALE GENOMIC DNA]</scope>
</reference>
<keyword evidence="5" id="KW-0479">Metal-binding</keyword>
<feature type="region of interest" description="Disordered" evidence="17">
    <location>
        <begin position="132"/>
        <end position="160"/>
    </location>
</feature>
<keyword evidence="21" id="KW-1185">Reference proteome</keyword>
<keyword evidence="4" id="KW-0597">Phosphoprotein</keyword>
<comment type="subcellular location">
    <subcellularLocation>
        <location evidence="1">Nucleus</location>
    </subcellularLocation>
</comment>
<dbReference type="InterPro" id="IPR001965">
    <property type="entry name" value="Znf_PHD"/>
</dbReference>
<dbReference type="Proteomes" id="UP000694580">
    <property type="component" value="Chromosome 6"/>
</dbReference>
<evidence type="ECO:0000259" key="18">
    <source>
        <dbReference type="PROSITE" id="PS50006"/>
    </source>
</evidence>
<dbReference type="Gene3D" id="3.30.40.10">
    <property type="entry name" value="Zinc/RING finger domain, C3HC4 (zinc finger)"/>
    <property type="match status" value="2"/>
</dbReference>
<evidence type="ECO:0000256" key="17">
    <source>
        <dbReference type="SAM" id="MobiDB-lite"/>
    </source>
</evidence>
<evidence type="ECO:0000256" key="1">
    <source>
        <dbReference type="ARBA" id="ARBA00004123"/>
    </source>
</evidence>
<dbReference type="GO" id="GO:0000122">
    <property type="term" value="P:negative regulation of transcription by RNA polymerase II"/>
    <property type="evidence" value="ECO:0007669"/>
    <property type="project" value="TreeGrafter"/>
</dbReference>
<feature type="region of interest" description="Disordered" evidence="17">
    <location>
        <begin position="513"/>
        <end position="548"/>
    </location>
</feature>
<evidence type="ECO:0000256" key="16">
    <source>
        <dbReference type="PROSITE-ProRule" id="PRU00146"/>
    </source>
</evidence>
<evidence type="ECO:0000256" key="3">
    <source>
        <dbReference type="ARBA" id="ARBA00022499"/>
    </source>
</evidence>
<dbReference type="InterPro" id="IPR008984">
    <property type="entry name" value="SMAD_FHA_dom_sf"/>
</dbReference>
<organism evidence="20 21">
    <name type="scientific">Denticeps clupeoides</name>
    <name type="common">denticle herring</name>
    <dbReference type="NCBI Taxonomy" id="299321"/>
    <lineage>
        <taxon>Eukaryota</taxon>
        <taxon>Metazoa</taxon>
        <taxon>Chordata</taxon>
        <taxon>Craniata</taxon>
        <taxon>Vertebrata</taxon>
        <taxon>Euteleostomi</taxon>
        <taxon>Actinopterygii</taxon>
        <taxon>Neopterygii</taxon>
        <taxon>Teleostei</taxon>
        <taxon>Clupei</taxon>
        <taxon>Clupeiformes</taxon>
        <taxon>Denticipitoidei</taxon>
        <taxon>Denticipitidae</taxon>
        <taxon>Denticeps</taxon>
    </lineage>
</organism>